<feature type="region of interest" description="Disordered" evidence="1">
    <location>
        <begin position="193"/>
        <end position="261"/>
    </location>
</feature>
<dbReference type="OrthoDB" id="266402at2759"/>
<dbReference type="AlphaFoldDB" id="A0A0N1PDR5"/>
<evidence type="ECO:0000313" key="3">
    <source>
        <dbReference type="Proteomes" id="UP000038009"/>
    </source>
</evidence>
<feature type="region of interest" description="Disordered" evidence="1">
    <location>
        <begin position="528"/>
        <end position="570"/>
    </location>
</feature>
<name>A0A0N1PDR5_LEPSE</name>
<dbReference type="VEuPathDB" id="TriTrypDB:Lsey_0008_0350"/>
<reference evidence="2 3" key="1">
    <citation type="journal article" date="2015" name="PLoS Pathog.">
        <title>Leptomonas seymouri: Adaptations to the Dixenous Life Cycle Analyzed by Genome Sequencing, Transcriptome Profiling and Co-infection with Leishmania donovani.</title>
        <authorList>
            <person name="Kraeva N."/>
            <person name="Butenko A."/>
            <person name="Hlavacova J."/>
            <person name="Kostygov A."/>
            <person name="Myskova J."/>
            <person name="Grybchuk D."/>
            <person name="Lestinova T."/>
            <person name="Votypka J."/>
            <person name="Volf P."/>
            <person name="Opperdoes F."/>
            <person name="Flegontov P."/>
            <person name="Lukes J."/>
            <person name="Yurchenko V."/>
        </authorList>
    </citation>
    <scope>NUCLEOTIDE SEQUENCE [LARGE SCALE GENOMIC DNA]</scope>
    <source>
        <strain evidence="2 3">ATCC 30220</strain>
    </source>
</reference>
<accession>A0A0N1PDR5</accession>
<dbReference type="OMA" id="HEIWKLK"/>
<keyword evidence="3" id="KW-1185">Reference proteome</keyword>
<gene>
    <name evidence="2" type="ORF">ABL78_0630</name>
</gene>
<organism evidence="2 3">
    <name type="scientific">Leptomonas seymouri</name>
    <dbReference type="NCBI Taxonomy" id="5684"/>
    <lineage>
        <taxon>Eukaryota</taxon>
        <taxon>Discoba</taxon>
        <taxon>Euglenozoa</taxon>
        <taxon>Kinetoplastea</taxon>
        <taxon>Metakinetoplastina</taxon>
        <taxon>Trypanosomatida</taxon>
        <taxon>Trypanosomatidae</taxon>
        <taxon>Leishmaniinae</taxon>
        <taxon>Leptomonas</taxon>
    </lineage>
</organism>
<feature type="region of interest" description="Disordered" evidence="1">
    <location>
        <begin position="1"/>
        <end position="35"/>
    </location>
</feature>
<dbReference type="EMBL" id="LJSK01000008">
    <property type="protein sequence ID" value="KPI90248.1"/>
    <property type="molecule type" value="Genomic_DNA"/>
</dbReference>
<feature type="compositionally biased region" description="Basic and acidic residues" evidence="1">
    <location>
        <begin position="551"/>
        <end position="563"/>
    </location>
</feature>
<protein>
    <submittedName>
        <fullName evidence="2">Uncharacterized protein</fullName>
    </submittedName>
</protein>
<feature type="region of interest" description="Disordered" evidence="1">
    <location>
        <begin position="467"/>
        <end position="495"/>
    </location>
</feature>
<evidence type="ECO:0000256" key="1">
    <source>
        <dbReference type="SAM" id="MobiDB-lite"/>
    </source>
</evidence>
<feature type="compositionally biased region" description="Low complexity" evidence="1">
    <location>
        <begin position="528"/>
        <end position="548"/>
    </location>
</feature>
<proteinExistence type="predicted"/>
<comment type="caution">
    <text evidence="2">The sequence shown here is derived from an EMBL/GenBank/DDBJ whole genome shotgun (WGS) entry which is preliminary data.</text>
</comment>
<dbReference type="Proteomes" id="UP000038009">
    <property type="component" value="Unassembled WGS sequence"/>
</dbReference>
<feature type="region of interest" description="Disordered" evidence="1">
    <location>
        <begin position="370"/>
        <end position="416"/>
    </location>
</feature>
<feature type="compositionally biased region" description="Basic residues" evidence="1">
    <location>
        <begin position="241"/>
        <end position="250"/>
    </location>
</feature>
<sequence>MDALDSPSLSKLLGDDDDHVSPSLEETEQVLHQPPVPHLVDKTEVSLLPTSFPVINVEDSEDFTRATNVFAEDSSVVLVTETLQLSAKDSALDAAAASEPVLLGEEASQDLLLAPPVVPPANSTSISANLLGTEDAIAVVVTGNETDDVAEADVKRGAAIQDKYSATSQWVETLSLPTAPSLTEDVNVAVDGASGNAARTRRAKRAREGEEAQQSSGGGTLRQRRAREKAAETELQTAFKHSQRALRKQAKSVNMKDVFSRSTTLPPPLPLSDVNANSASTFPASPLFADGSSNSLLTANGNAFSPLSSCFRFGTSVFSPVQAVSPTTLSGSSAWSSCVVGELTNQFLSNVKQQRRQKCEQFVSRELTQSQTLSQSRSFHPQPPGEDREEDTIPRQARPGDTAATTATTSGFSAPVDELVIGEEDDEAANWMPAEVSSPASLHGRRMMRDLNANDDVVLLGASFAGEEGHHTTSPSTAASDSHKNEDLAAQQEQVVQSLARKHEIWKLKQRQVKAQQQVELDERAKAKQQQKQLTTTSSLAGSSTSASHTRTTDAEADKEEAISTRSAATATAMASASSSATATCQSFLHTSQIKSPSAVTPRTRHRTNLSAEAISMIRRINSFDNTSAQRVVVFGTAASVKQSKEDNTQ</sequence>
<evidence type="ECO:0000313" key="2">
    <source>
        <dbReference type="EMBL" id="KPI90248.1"/>
    </source>
</evidence>